<dbReference type="PROSITE" id="PS51257">
    <property type="entry name" value="PROKAR_LIPOPROTEIN"/>
    <property type="match status" value="1"/>
</dbReference>
<evidence type="ECO:0000256" key="12">
    <source>
        <dbReference type="ARBA" id="ARBA00023136"/>
    </source>
</evidence>
<dbReference type="PANTHER" id="PTHR12613:SF0">
    <property type="entry name" value="ERO1-LIKE PROTEIN"/>
    <property type="match status" value="1"/>
</dbReference>
<evidence type="ECO:0000256" key="4">
    <source>
        <dbReference type="ARBA" id="ARBA00011802"/>
    </source>
</evidence>
<dbReference type="GO" id="GO:0015035">
    <property type="term" value="F:protein-disulfide reductase activity"/>
    <property type="evidence" value="ECO:0007669"/>
    <property type="project" value="InterPro"/>
</dbReference>
<evidence type="ECO:0000313" key="17">
    <source>
        <dbReference type="Proteomes" id="UP000095287"/>
    </source>
</evidence>
<comment type="subunit">
    <text evidence="4">May function both as a monomer and a homodimer.</text>
</comment>
<reference evidence="18" key="1">
    <citation type="submission" date="2016-11" db="UniProtKB">
        <authorList>
            <consortium name="WormBaseParasite"/>
        </authorList>
    </citation>
    <scope>IDENTIFICATION</scope>
</reference>
<keyword evidence="7 16" id="KW-0732">Signal</keyword>
<keyword evidence="17" id="KW-1185">Reference proteome</keyword>
<dbReference type="GO" id="GO:0005789">
    <property type="term" value="C:endoplasmic reticulum membrane"/>
    <property type="evidence" value="ECO:0007669"/>
    <property type="project" value="UniProtKB-SubCell"/>
</dbReference>
<evidence type="ECO:0000256" key="11">
    <source>
        <dbReference type="ARBA" id="ARBA00023002"/>
    </source>
</evidence>
<accession>A0A1I8A3S1</accession>
<evidence type="ECO:0000256" key="10">
    <source>
        <dbReference type="ARBA" id="ARBA00022982"/>
    </source>
</evidence>
<dbReference type="GO" id="GO:0016972">
    <property type="term" value="F:thiol oxidase activity"/>
    <property type="evidence" value="ECO:0007669"/>
    <property type="project" value="InterPro"/>
</dbReference>
<evidence type="ECO:0000256" key="14">
    <source>
        <dbReference type="ARBA" id="ARBA00023180"/>
    </source>
</evidence>
<evidence type="ECO:0000256" key="8">
    <source>
        <dbReference type="ARBA" id="ARBA00022824"/>
    </source>
</evidence>
<keyword evidence="13" id="KW-1015">Disulfide bond</keyword>
<dbReference type="AlphaFoldDB" id="A0A1I8A3S1"/>
<dbReference type="Proteomes" id="UP000095287">
    <property type="component" value="Unplaced"/>
</dbReference>
<comment type="cofactor">
    <cofactor evidence="1">
        <name>FAD</name>
        <dbReference type="ChEBI" id="CHEBI:57692"/>
    </cofactor>
</comment>
<dbReference type="InterPro" id="IPR007266">
    <property type="entry name" value="Ero1"/>
</dbReference>
<sequence length="90" mass="9954">MLPRDVAALICLALSIACVGAQFSLGRSCFCKGPEGEAVDDCLCDGESSIDDLNNRRVFPILQRLLQKDFFRFYKVSWLLVILIALNTVG</sequence>
<comment type="similarity">
    <text evidence="3">Belongs to the EROs family.</text>
</comment>
<evidence type="ECO:0000256" key="9">
    <source>
        <dbReference type="ARBA" id="ARBA00022827"/>
    </source>
</evidence>
<evidence type="ECO:0000256" key="15">
    <source>
        <dbReference type="ARBA" id="ARBA00023284"/>
    </source>
</evidence>
<keyword evidence="9" id="KW-0274">FAD</keyword>
<keyword evidence="8" id="KW-0256">Endoplasmic reticulum</keyword>
<comment type="subcellular location">
    <subcellularLocation>
        <location evidence="2">Endoplasmic reticulum membrane</location>
        <topology evidence="2">Peripheral membrane protein</topology>
        <orientation evidence="2">Lumenal side</orientation>
    </subcellularLocation>
</comment>
<dbReference type="WBParaSite" id="L893_g32393.t1">
    <property type="protein sequence ID" value="L893_g32393.t1"/>
    <property type="gene ID" value="L893_g32393"/>
</dbReference>
<protein>
    <submittedName>
        <fullName evidence="18">Ion_trans domain-containing protein</fullName>
    </submittedName>
</protein>
<evidence type="ECO:0000256" key="1">
    <source>
        <dbReference type="ARBA" id="ARBA00001974"/>
    </source>
</evidence>
<evidence type="ECO:0000256" key="2">
    <source>
        <dbReference type="ARBA" id="ARBA00004367"/>
    </source>
</evidence>
<evidence type="ECO:0000256" key="16">
    <source>
        <dbReference type="SAM" id="SignalP"/>
    </source>
</evidence>
<dbReference type="GO" id="GO:0034975">
    <property type="term" value="P:protein folding in endoplasmic reticulum"/>
    <property type="evidence" value="ECO:0007669"/>
    <property type="project" value="InterPro"/>
</dbReference>
<keyword evidence="10" id="KW-0249">Electron transport</keyword>
<keyword evidence="14" id="KW-0325">Glycoprotein</keyword>
<evidence type="ECO:0000256" key="7">
    <source>
        <dbReference type="ARBA" id="ARBA00022729"/>
    </source>
</evidence>
<keyword evidence="12" id="KW-0472">Membrane</keyword>
<dbReference type="PANTHER" id="PTHR12613">
    <property type="entry name" value="ERO1-RELATED"/>
    <property type="match status" value="1"/>
</dbReference>
<feature type="chain" id="PRO_5009314215" evidence="16">
    <location>
        <begin position="22"/>
        <end position="90"/>
    </location>
</feature>
<keyword evidence="11" id="KW-0560">Oxidoreductase</keyword>
<keyword evidence="15" id="KW-0676">Redox-active center</keyword>
<dbReference type="GO" id="GO:0071949">
    <property type="term" value="F:FAD binding"/>
    <property type="evidence" value="ECO:0007669"/>
    <property type="project" value="InterPro"/>
</dbReference>
<keyword evidence="5" id="KW-0813">Transport</keyword>
<feature type="signal peptide" evidence="16">
    <location>
        <begin position="1"/>
        <end position="21"/>
    </location>
</feature>
<keyword evidence="6" id="KW-0285">Flavoprotein</keyword>
<evidence type="ECO:0000313" key="18">
    <source>
        <dbReference type="WBParaSite" id="L893_g32393.t1"/>
    </source>
</evidence>
<proteinExistence type="inferred from homology"/>
<dbReference type="SUPFAM" id="SSF110019">
    <property type="entry name" value="ERO1-like"/>
    <property type="match status" value="1"/>
</dbReference>
<evidence type="ECO:0000256" key="6">
    <source>
        <dbReference type="ARBA" id="ARBA00022630"/>
    </source>
</evidence>
<evidence type="ECO:0000256" key="5">
    <source>
        <dbReference type="ARBA" id="ARBA00022448"/>
    </source>
</evidence>
<organism evidence="17 18">
    <name type="scientific">Steinernema glaseri</name>
    <dbReference type="NCBI Taxonomy" id="37863"/>
    <lineage>
        <taxon>Eukaryota</taxon>
        <taxon>Metazoa</taxon>
        <taxon>Ecdysozoa</taxon>
        <taxon>Nematoda</taxon>
        <taxon>Chromadorea</taxon>
        <taxon>Rhabditida</taxon>
        <taxon>Tylenchina</taxon>
        <taxon>Panagrolaimomorpha</taxon>
        <taxon>Strongyloidoidea</taxon>
        <taxon>Steinernematidae</taxon>
        <taxon>Steinernema</taxon>
    </lineage>
</organism>
<dbReference type="InterPro" id="IPR037192">
    <property type="entry name" value="ERO1-like_sf"/>
</dbReference>
<evidence type="ECO:0000256" key="13">
    <source>
        <dbReference type="ARBA" id="ARBA00023157"/>
    </source>
</evidence>
<evidence type="ECO:0000256" key="3">
    <source>
        <dbReference type="ARBA" id="ARBA00008277"/>
    </source>
</evidence>
<name>A0A1I8A3S1_9BILA</name>